<reference evidence="4 5" key="1">
    <citation type="submission" date="2019-09" db="EMBL/GenBank/DDBJ databases">
        <title>Bifidobacterium canis sp. nov., isolated from the digestive tract of German Shepherd dog puppy.</title>
        <authorList>
            <person name="Bunesova V."/>
        </authorList>
    </citation>
    <scope>NUCLEOTIDE SEQUENCE [LARGE SCALE GENOMIC DNA]</scope>
    <source>
        <strain evidence="4 5">GSD1FS</strain>
    </source>
</reference>
<dbReference type="PANTHER" id="PTHR33308:SF9">
    <property type="entry name" value="PEPTIDOGLYCAN HYDROLASE FLGJ"/>
    <property type="match status" value="1"/>
</dbReference>
<dbReference type="Gene3D" id="1.10.530.10">
    <property type="match status" value="1"/>
</dbReference>
<evidence type="ECO:0000256" key="2">
    <source>
        <dbReference type="SAM" id="SignalP"/>
    </source>
</evidence>
<dbReference type="Pfam" id="PF05257">
    <property type="entry name" value="CHAP"/>
    <property type="match status" value="1"/>
</dbReference>
<feature type="chain" id="PRO_5039300647" evidence="2">
    <location>
        <begin position="19"/>
        <end position="516"/>
    </location>
</feature>
<dbReference type="Proteomes" id="UP000487882">
    <property type="component" value="Unassembled WGS sequence"/>
</dbReference>
<dbReference type="SUPFAM" id="SSF54001">
    <property type="entry name" value="Cysteine proteinases"/>
    <property type="match status" value="1"/>
</dbReference>
<evidence type="ECO:0000256" key="1">
    <source>
        <dbReference type="ARBA" id="ARBA00022801"/>
    </source>
</evidence>
<dbReference type="Pfam" id="PF01832">
    <property type="entry name" value="Glucosaminidase"/>
    <property type="match status" value="1"/>
</dbReference>
<evidence type="ECO:0000313" key="5">
    <source>
        <dbReference type="Proteomes" id="UP000487882"/>
    </source>
</evidence>
<organism evidence="4 5">
    <name type="scientific">Bifidobacterium canis</name>
    <dbReference type="NCBI Taxonomy" id="2610880"/>
    <lineage>
        <taxon>Bacteria</taxon>
        <taxon>Bacillati</taxon>
        <taxon>Actinomycetota</taxon>
        <taxon>Actinomycetes</taxon>
        <taxon>Bifidobacteriales</taxon>
        <taxon>Bifidobacteriaceae</taxon>
        <taxon>Bifidobacterium</taxon>
    </lineage>
</organism>
<dbReference type="EMBL" id="WNLP01000010">
    <property type="protein sequence ID" value="MUH60390.1"/>
    <property type="molecule type" value="Genomic_DNA"/>
</dbReference>
<accession>A0A7K1J7G2</accession>
<evidence type="ECO:0000259" key="3">
    <source>
        <dbReference type="PROSITE" id="PS50911"/>
    </source>
</evidence>
<keyword evidence="1" id="KW-0378">Hydrolase</keyword>
<sequence length="516" mass="54543">MWTAVVMAAAMLAVVVMVATTASVGVFTTTVSGMANTIHDDGDVVSATDCDDLSGAALGGEAAPMGSGPAAFVDRFAPLAYRTGKRYGLPPEAILAQAAFESGWAMSAPQHNYFGIKVWAGCTGGATTGTQEDTGSGMVSTTATWCGYPSAQAAYDGYGAFIRSNHRYDAALQYQRDPYKYLEAIWRAGYATDGAYMAKIGPIVHQITERIKATNIIPTSDRIHFDAAAPGESGAEGAGGTVVDACSTQAATAVAAGKVGGAPENAHDYSWMCSTTGVCRDGDGFSGDRIKYPHNVGRYQCVWYAWNRLGMIHGLDGWDWVLGNGGDIARNLSGKPGWTVDATPHAGDGISQVGGALGGAPPYGHVAVVEEVQTSGDGWRIRISEGNYGTGGNGAWTGYNSRWLTQSQFTGAGNVFFRYNGWKNNAGQCSRPSGDTVNPCCWSPQDAMHIPSHRLQSTLPSRSAWVAGARMTGWVGLMSITGWPCTGIATRRPLAMIRFMFVSHNWFHGDTHHGEG</sequence>
<dbReference type="PANTHER" id="PTHR33308">
    <property type="entry name" value="PEPTIDOGLYCAN HYDROLASE FLGJ"/>
    <property type="match status" value="1"/>
</dbReference>
<feature type="signal peptide" evidence="2">
    <location>
        <begin position="1"/>
        <end position="18"/>
    </location>
</feature>
<evidence type="ECO:0000313" key="4">
    <source>
        <dbReference type="EMBL" id="MUH60390.1"/>
    </source>
</evidence>
<protein>
    <submittedName>
        <fullName evidence="4">Amidase</fullName>
    </submittedName>
</protein>
<dbReference type="InterPro" id="IPR007921">
    <property type="entry name" value="CHAP_dom"/>
</dbReference>
<dbReference type="InterPro" id="IPR002901">
    <property type="entry name" value="MGlyc_endo_b_GlcNAc-like_dom"/>
</dbReference>
<gene>
    <name evidence="4" type="ORF">GSD1FS_1761</name>
</gene>
<dbReference type="PROSITE" id="PS50911">
    <property type="entry name" value="CHAP"/>
    <property type="match status" value="1"/>
</dbReference>
<feature type="domain" description="Peptidase C51" evidence="3">
    <location>
        <begin position="276"/>
        <end position="419"/>
    </location>
</feature>
<dbReference type="InterPro" id="IPR051056">
    <property type="entry name" value="Glycosyl_Hydrolase_73"/>
</dbReference>
<dbReference type="SMART" id="SM00047">
    <property type="entry name" value="LYZ2"/>
    <property type="match status" value="1"/>
</dbReference>
<name>A0A7K1J7G2_9BIFI</name>
<proteinExistence type="predicted"/>
<dbReference type="GO" id="GO:0004040">
    <property type="term" value="F:amidase activity"/>
    <property type="evidence" value="ECO:0007669"/>
    <property type="project" value="InterPro"/>
</dbReference>
<dbReference type="InterPro" id="IPR038765">
    <property type="entry name" value="Papain-like_cys_pep_sf"/>
</dbReference>
<comment type="caution">
    <text evidence="4">The sequence shown here is derived from an EMBL/GenBank/DDBJ whole genome shotgun (WGS) entry which is preliminary data.</text>
</comment>
<keyword evidence="5" id="KW-1185">Reference proteome</keyword>
<dbReference type="Gene3D" id="3.90.1720.10">
    <property type="entry name" value="endopeptidase domain like (from Nostoc punctiforme)"/>
    <property type="match status" value="1"/>
</dbReference>
<dbReference type="AlphaFoldDB" id="A0A7K1J7G2"/>
<keyword evidence="2" id="KW-0732">Signal</keyword>